<evidence type="ECO:0000256" key="3">
    <source>
        <dbReference type="ARBA" id="ARBA00022723"/>
    </source>
</evidence>
<evidence type="ECO:0000256" key="7">
    <source>
        <dbReference type="ARBA" id="ARBA00039386"/>
    </source>
</evidence>
<keyword evidence="11" id="KW-1185">Reference proteome</keyword>
<evidence type="ECO:0000256" key="4">
    <source>
        <dbReference type="ARBA" id="ARBA00022982"/>
    </source>
</evidence>
<sequence length="74" mass="7816">MYVCICNAVTEKDIHHAAANGARRVRDLRVLGVTADCGKCACAAKCCLDQAVASASRAVRSLSPTPTRHLEAFA</sequence>
<comment type="caution">
    <text evidence="10">The sequence shown here is derived from an EMBL/GenBank/DDBJ whole genome shotgun (WGS) entry which is preliminary data.</text>
</comment>
<dbReference type="Gene3D" id="1.10.10.1100">
    <property type="entry name" value="BFD-like [2Fe-2S]-binding domain"/>
    <property type="match status" value="1"/>
</dbReference>
<dbReference type="Pfam" id="PF04324">
    <property type="entry name" value="Fer2_BFD"/>
    <property type="match status" value="1"/>
</dbReference>
<dbReference type="InterPro" id="IPR041854">
    <property type="entry name" value="BFD-like_2Fe2S-bd_dom_sf"/>
</dbReference>
<name>A0A557R2G6_9RHOO</name>
<keyword evidence="5" id="KW-0408">Iron</keyword>
<keyword evidence="4" id="KW-0249">Electron transport</keyword>
<evidence type="ECO:0000313" key="10">
    <source>
        <dbReference type="EMBL" id="TVO59334.1"/>
    </source>
</evidence>
<accession>A0A557R2G6</accession>
<keyword evidence="6" id="KW-0411">Iron-sulfur</keyword>
<evidence type="ECO:0000259" key="9">
    <source>
        <dbReference type="Pfam" id="PF04324"/>
    </source>
</evidence>
<dbReference type="GO" id="GO:0051537">
    <property type="term" value="F:2 iron, 2 sulfur cluster binding"/>
    <property type="evidence" value="ECO:0007669"/>
    <property type="project" value="UniProtKB-KW"/>
</dbReference>
<organism evidence="10 11">
    <name type="scientific">Denitromonas halophila</name>
    <dbReference type="NCBI Taxonomy" id="1629404"/>
    <lineage>
        <taxon>Bacteria</taxon>
        <taxon>Pseudomonadati</taxon>
        <taxon>Pseudomonadota</taxon>
        <taxon>Betaproteobacteria</taxon>
        <taxon>Rhodocyclales</taxon>
        <taxon>Zoogloeaceae</taxon>
        <taxon>Denitromonas</taxon>
    </lineage>
</organism>
<dbReference type="GO" id="GO:0046872">
    <property type="term" value="F:metal ion binding"/>
    <property type="evidence" value="ECO:0007669"/>
    <property type="project" value="UniProtKB-KW"/>
</dbReference>
<gene>
    <name evidence="10" type="ORF">FHP91_01055</name>
</gene>
<comment type="similarity">
    <text evidence="8">Belongs to the Bfd family.</text>
</comment>
<dbReference type="PANTHER" id="PTHR37424:SF1">
    <property type="entry name" value="BACTERIOFERRITIN-ASSOCIATED FERREDOXIN"/>
    <property type="match status" value="1"/>
</dbReference>
<keyword evidence="3" id="KW-0479">Metal-binding</keyword>
<dbReference type="InterPro" id="IPR052371">
    <property type="entry name" value="BFD-associated_ferredoxin"/>
</dbReference>
<dbReference type="Proteomes" id="UP000319502">
    <property type="component" value="Unassembled WGS sequence"/>
</dbReference>
<dbReference type="EMBL" id="VMNK01000002">
    <property type="protein sequence ID" value="TVO59334.1"/>
    <property type="molecule type" value="Genomic_DNA"/>
</dbReference>
<proteinExistence type="inferred from homology"/>
<evidence type="ECO:0000256" key="2">
    <source>
        <dbReference type="ARBA" id="ARBA00022714"/>
    </source>
</evidence>
<evidence type="ECO:0000256" key="1">
    <source>
        <dbReference type="ARBA" id="ARBA00022448"/>
    </source>
</evidence>
<evidence type="ECO:0000256" key="6">
    <source>
        <dbReference type="ARBA" id="ARBA00023014"/>
    </source>
</evidence>
<dbReference type="RefSeq" id="WP_144307850.1">
    <property type="nucleotide sequence ID" value="NZ_VMNK01000002.1"/>
</dbReference>
<keyword evidence="1" id="KW-0813">Transport</keyword>
<feature type="domain" description="BFD-like [2Fe-2S]-binding" evidence="9">
    <location>
        <begin position="2"/>
        <end position="45"/>
    </location>
</feature>
<evidence type="ECO:0000256" key="8">
    <source>
        <dbReference type="ARBA" id="ARBA00046332"/>
    </source>
</evidence>
<protein>
    <recommendedName>
        <fullName evidence="7">Bacterioferritin-associated ferredoxin</fullName>
    </recommendedName>
</protein>
<dbReference type="OrthoDB" id="9815350at2"/>
<reference evidence="10 11" key="1">
    <citation type="submission" date="2019-07" db="EMBL/GenBank/DDBJ databases">
        <title>The pathways for chlorine oxyanion respiration interact through the shared metabolite chlorate.</title>
        <authorList>
            <person name="Barnum T.P."/>
            <person name="Cheng Y."/>
            <person name="Hill K.A."/>
            <person name="Lucas L.N."/>
            <person name="Carlson H.K."/>
            <person name="Coates J.D."/>
        </authorList>
    </citation>
    <scope>NUCLEOTIDE SEQUENCE [LARGE SCALE GENOMIC DNA]</scope>
    <source>
        <strain evidence="10 11">SFB-3</strain>
    </source>
</reference>
<dbReference type="AlphaFoldDB" id="A0A557R2G6"/>
<evidence type="ECO:0000256" key="5">
    <source>
        <dbReference type="ARBA" id="ARBA00023004"/>
    </source>
</evidence>
<dbReference type="InterPro" id="IPR007419">
    <property type="entry name" value="BFD-like_2Fe2S-bd_dom"/>
</dbReference>
<evidence type="ECO:0000313" key="11">
    <source>
        <dbReference type="Proteomes" id="UP000319502"/>
    </source>
</evidence>
<dbReference type="PANTHER" id="PTHR37424">
    <property type="entry name" value="BACTERIOFERRITIN-ASSOCIATED FERREDOXIN"/>
    <property type="match status" value="1"/>
</dbReference>
<keyword evidence="2" id="KW-0001">2Fe-2S</keyword>